<evidence type="ECO:0000313" key="3">
    <source>
        <dbReference type="Proteomes" id="UP000729290"/>
    </source>
</evidence>
<dbReference type="RefSeq" id="WP_205134012.1">
    <property type="nucleotide sequence ID" value="NZ_JACSNT010000011.1"/>
</dbReference>
<organism evidence="2 3">
    <name type="scientific">Anaerotignum lactatifermentans</name>
    <dbReference type="NCBI Taxonomy" id="160404"/>
    <lineage>
        <taxon>Bacteria</taxon>
        <taxon>Bacillati</taxon>
        <taxon>Bacillota</taxon>
        <taxon>Clostridia</taxon>
        <taxon>Lachnospirales</taxon>
        <taxon>Anaerotignaceae</taxon>
        <taxon>Anaerotignum</taxon>
    </lineage>
</organism>
<comment type="caution">
    <text evidence="2">The sequence shown here is derived from an EMBL/GenBank/DDBJ whole genome shotgun (WGS) entry which is preliminary data.</text>
</comment>
<protein>
    <submittedName>
        <fullName evidence="2">FeoB-associated Cys-rich membrane protein</fullName>
    </submittedName>
</protein>
<name>A0ABS2G8Y2_9FIRM</name>
<reference evidence="2 3" key="1">
    <citation type="journal article" date="2021" name="Sci. Rep.">
        <title>The distribution of antibiotic resistance genes in chicken gut microbiota commensals.</title>
        <authorList>
            <person name="Juricova H."/>
            <person name="Matiasovicova J."/>
            <person name="Kubasova T."/>
            <person name="Cejkova D."/>
            <person name="Rychlik I."/>
        </authorList>
    </citation>
    <scope>NUCLEOTIDE SEQUENCE [LARGE SCALE GENOMIC DNA]</scope>
    <source>
        <strain evidence="2 3">An431b</strain>
    </source>
</reference>
<dbReference type="Proteomes" id="UP000729290">
    <property type="component" value="Unassembled WGS sequence"/>
</dbReference>
<feature type="transmembrane region" description="Helical" evidence="1">
    <location>
        <begin position="6"/>
        <end position="22"/>
    </location>
</feature>
<keyword evidence="1" id="KW-1133">Transmembrane helix</keyword>
<sequence length="58" mass="5853">MESIIVAMIVLAILGAACIYIYKAKKNGAKCIGCPAGGSCASQKGSCSCGCHGEKKSQ</sequence>
<evidence type="ECO:0000256" key="1">
    <source>
        <dbReference type="SAM" id="Phobius"/>
    </source>
</evidence>
<keyword evidence="3" id="KW-1185">Reference proteome</keyword>
<dbReference type="EMBL" id="JACSNV010000003">
    <property type="protein sequence ID" value="MBM6877180.1"/>
    <property type="molecule type" value="Genomic_DNA"/>
</dbReference>
<keyword evidence="1" id="KW-0812">Transmembrane</keyword>
<keyword evidence="1" id="KW-0472">Membrane</keyword>
<proteinExistence type="predicted"/>
<accession>A0ABS2G8Y2</accession>
<gene>
    <name evidence="2" type="ORF">H9X83_03260</name>
</gene>
<evidence type="ECO:0000313" key="2">
    <source>
        <dbReference type="EMBL" id="MBM6877180.1"/>
    </source>
</evidence>